<dbReference type="AlphaFoldDB" id="A0A154PT71"/>
<proteinExistence type="predicted"/>
<dbReference type="Proteomes" id="UP000076502">
    <property type="component" value="Unassembled WGS sequence"/>
</dbReference>
<reference evidence="1 2" key="1">
    <citation type="submission" date="2015-07" db="EMBL/GenBank/DDBJ databases">
        <title>The genome of Dufourea novaeangliae.</title>
        <authorList>
            <person name="Pan H."/>
            <person name="Kapheim K."/>
        </authorList>
    </citation>
    <scope>NUCLEOTIDE SEQUENCE [LARGE SCALE GENOMIC DNA]</scope>
    <source>
        <strain evidence="1">0120121106</strain>
        <tissue evidence="1">Whole body</tissue>
    </source>
</reference>
<dbReference type="EMBL" id="KQ435087">
    <property type="protein sequence ID" value="KZC14534.1"/>
    <property type="molecule type" value="Genomic_DNA"/>
</dbReference>
<sequence>MTSVPWSFLHPINTQKPHKLTVPSASGPSTCAPKILVKAPSSSLSGGSRVEERQKLLTLAASCGGYAPQGLLRLASVHKPPLIELNKENTPGQITA</sequence>
<evidence type="ECO:0000313" key="2">
    <source>
        <dbReference type="Proteomes" id="UP000076502"/>
    </source>
</evidence>
<organism evidence="1 2">
    <name type="scientific">Dufourea novaeangliae</name>
    <name type="common">Sweat bee</name>
    <dbReference type="NCBI Taxonomy" id="178035"/>
    <lineage>
        <taxon>Eukaryota</taxon>
        <taxon>Metazoa</taxon>
        <taxon>Ecdysozoa</taxon>
        <taxon>Arthropoda</taxon>
        <taxon>Hexapoda</taxon>
        <taxon>Insecta</taxon>
        <taxon>Pterygota</taxon>
        <taxon>Neoptera</taxon>
        <taxon>Endopterygota</taxon>
        <taxon>Hymenoptera</taxon>
        <taxon>Apocrita</taxon>
        <taxon>Aculeata</taxon>
        <taxon>Apoidea</taxon>
        <taxon>Anthophila</taxon>
        <taxon>Halictidae</taxon>
        <taxon>Rophitinae</taxon>
        <taxon>Dufourea</taxon>
    </lineage>
</organism>
<keyword evidence="2" id="KW-1185">Reference proteome</keyword>
<evidence type="ECO:0000313" key="1">
    <source>
        <dbReference type="EMBL" id="KZC14534.1"/>
    </source>
</evidence>
<accession>A0A154PT71</accession>
<name>A0A154PT71_DUFNO</name>
<protein>
    <submittedName>
        <fullName evidence="1">Uncharacterized protein</fullName>
    </submittedName>
</protein>
<gene>
    <name evidence="1" type="ORF">WN55_07264</name>
</gene>